<reference evidence="3" key="1">
    <citation type="submission" date="2021-07" db="EMBL/GenBank/DDBJ databases">
        <authorList>
            <person name="Durling M."/>
        </authorList>
    </citation>
    <scope>NUCLEOTIDE SEQUENCE</scope>
</reference>
<dbReference type="Pfam" id="PF20150">
    <property type="entry name" value="2EXR"/>
    <property type="match status" value="1"/>
</dbReference>
<comment type="caution">
    <text evidence="3">The sequence shown here is derived from an EMBL/GenBank/DDBJ whole genome shotgun (WGS) entry which is preliminary data.</text>
</comment>
<gene>
    <name evidence="3" type="ORF">HYFRA_00014053</name>
</gene>
<name>A0A9N9LB70_9HELO</name>
<dbReference type="AlphaFoldDB" id="A0A9N9LB70"/>
<protein>
    <recommendedName>
        <fullName evidence="2">2EXR domain-containing protein</fullName>
    </recommendedName>
</protein>
<proteinExistence type="predicted"/>
<dbReference type="OrthoDB" id="3563121at2759"/>
<dbReference type="Proteomes" id="UP000696280">
    <property type="component" value="Unassembled WGS sequence"/>
</dbReference>
<dbReference type="EMBL" id="CAJVRL010000131">
    <property type="protein sequence ID" value="CAG8962424.1"/>
    <property type="molecule type" value="Genomic_DNA"/>
</dbReference>
<accession>A0A9N9LB70</accession>
<evidence type="ECO:0000256" key="1">
    <source>
        <dbReference type="SAM" id="MobiDB-lite"/>
    </source>
</evidence>
<evidence type="ECO:0000313" key="4">
    <source>
        <dbReference type="Proteomes" id="UP000696280"/>
    </source>
</evidence>
<feature type="compositionally biased region" description="Polar residues" evidence="1">
    <location>
        <begin position="1"/>
        <end position="19"/>
    </location>
</feature>
<evidence type="ECO:0000313" key="3">
    <source>
        <dbReference type="EMBL" id="CAG8962424.1"/>
    </source>
</evidence>
<feature type="domain" description="2EXR" evidence="2">
    <location>
        <begin position="151"/>
        <end position="262"/>
    </location>
</feature>
<dbReference type="PANTHER" id="PTHR35910:SF1">
    <property type="entry name" value="2EXR DOMAIN-CONTAINING PROTEIN"/>
    <property type="match status" value="1"/>
</dbReference>
<dbReference type="PANTHER" id="PTHR35910">
    <property type="entry name" value="2EXR DOMAIN-CONTAINING PROTEIN"/>
    <property type="match status" value="1"/>
</dbReference>
<organism evidence="3 4">
    <name type="scientific">Hymenoscyphus fraxineus</name>
    <dbReference type="NCBI Taxonomy" id="746836"/>
    <lineage>
        <taxon>Eukaryota</taxon>
        <taxon>Fungi</taxon>
        <taxon>Dikarya</taxon>
        <taxon>Ascomycota</taxon>
        <taxon>Pezizomycotina</taxon>
        <taxon>Leotiomycetes</taxon>
        <taxon>Helotiales</taxon>
        <taxon>Helotiaceae</taxon>
        <taxon>Hymenoscyphus</taxon>
    </lineage>
</organism>
<sequence length="494" mass="56587">MASPTSTSAEGCDAQNASPTCVEKDPRNEIYRSLTIDEEMEIRLYCCDVLDRTQSERANLKALRATFIQQSHQIDIELLRLDDSRPKFFKEDDNSKIMAWRHIHDKHYQVREKYDRAVEFRIEELRRAFQYQLLHQGIKKTQNTTIPAYTFNKFLKLPWELRQMIWELGTGHKNPKVPELEFTRAKLPFSNPSAVFFSPVASIFPLACRSGVYEAEPPCPLRETPPALLHTCRESRAIAQKVFFVLPGYLLHGGHSSHLYFNSLFGNFYIEGTSFWDHVILICLLAKFGSPKPLLPEMLPYVNLAQSIRHLTVSLEIFLDVPVKYWFEFTSLRTLSVGISKECKDADNPDDGASFLDDLEIPIPGTNDAKRAEHVLSITAKAFKTFTKENPKFKCPKIEVVMQRRYSNPVELTEIPPGDGTELELPLKWSMFSFQAIQLNGYEHSGGYAWFTQFVGEACQDEVNRHKPGVACACLGTFVDEVDLSTMFDWLDGY</sequence>
<evidence type="ECO:0000259" key="2">
    <source>
        <dbReference type="Pfam" id="PF20150"/>
    </source>
</evidence>
<dbReference type="InterPro" id="IPR045518">
    <property type="entry name" value="2EXR"/>
</dbReference>
<feature type="region of interest" description="Disordered" evidence="1">
    <location>
        <begin position="1"/>
        <end position="21"/>
    </location>
</feature>
<keyword evidence="4" id="KW-1185">Reference proteome</keyword>